<dbReference type="PANTHER" id="PTHR34142">
    <property type="entry name" value="ENDO-BETA-1,4-GLUCANASE A"/>
    <property type="match status" value="1"/>
</dbReference>
<proteinExistence type="inferred from homology"/>
<evidence type="ECO:0000259" key="5">
    <source>
        <dbReference type="Pfam" id="PF00150"/>
    </source>
</evidence>
<dbReference type="PANTHER" id="PTHR34142:SF1">
    <property type="entry name" value="GLYCOSIDE HYDROLASE FAMILY 5 DOMAIN-CONTAINING PROTEIN"/>
    <property type="match status" value="1"/>
</dbReference>
<dbReference type="RefSeq" id="WP_083423127.1">
    <property type="nucleotide sequence ID" value="NZ_FOAP01000004.1"/>
</dbReference>
<evidence type="ECO:0000256" key="2">
    <source>
        <dbReference type="ARBA" id="ARBA00023295"/>
    </source>
</evidence>
<comment type="similarity">
    <text evidence="3">Belongs to the glycosyl hydrolase 5 (cellulase A) family.</text>
</comment>
<dbReference type="EMBL" id="FOAP01000004">
    <property type="protein sequence ID" value="SEL15371.1"/>
    <property type="molecule type" value="Genomic_DNA"/>
</dbReference>
<dbReference type="InterPro" id="IPR017853">
    <property type="entry name" value="GH"/>
</dbReference>
<evidence type="ECO:0000256" key="3">
    <source>
        <dbReference type="RuleBase" id="RU361153"/>
    </source>
</evidence>
<dbReference type="Gene3D" id="3.20.20.80">
    <property type="entry name" value="Glycosidases"/>
    <property type="match status" value="1"/>
</dbReference>
<name>A0A1H7MWA9_STIAU</name>
<dbReference type="AlphaFoldDB" id="A0A1H7MWA9"/>
<organism evidence="6 7">
    <name type="scientific">Stigmatella aurantiaca</name>
    <dbReference type="NCBI Taxonomy" id="41"/>
    <lineage>
        <taxon>Bacteria</taxon>
        <taxon>Pseudomonadati</taxon>
        <taxon>Myxococcota</taxon>
        <taxon>Myxococcia</taxon>
        <taxon>Myxococcales</taxon>
        <taxon>Cystobacterineae</taxon>
        <taxon>Archangiaceae</taxon>
        <taxon>Stigmatella</taxon>
    </lineage>
</organism>
<feature type="chain" id="PRO_5010300214" evidence="4">
    <location>
        <begin position="21"/>
        <end position="402"/>
    </location>
</feature>
<dbReference type="Pfam" id="PF00150">
    <property type="entry name" value="Cellulase"/>
    <property type="match status" value="1"/>
</dbReference>
<keyword evidence="2 3" id="KW-0326">Glycosidase</keyword>
<dbReference type="InterPro" id="IPR001547">
    <property type="entry name" value="Glyco_hydro_5"/>
</dbReference>
<reference evidence="7" key="1">
    <citation type="submission" date="2016-10" db="EMBL/GenBank/DDBJ databases">
        <authorList>
            <person name="Varghese N."/>
            <person name="Submissions S."/>
        </authorList>
    </citation>
    <scope>NUCLEOTIDE SEQUENCE [LARGE SCALE GENOMIC DNA]</scope>
    <source>
        <strain evidence="7">DSM 17044</strain>
    </source>
</reference>
<dbReference type="PROSITE" id="PS00659">
    <property type="entry name" value="GLYCOSYL_HYDROL_F5"/>
    <property type="match status" value="1"/>
</dbReference>
<evidence type="ECO:0000313" key="7">
    <source>
        <dbReference type="Proteomes" id="UP000182719"/>
    </source>
</evidence>
<protein>
    <submittedName>
        <fullName evidence="6">Cellulase family 5</fullName>
    </submittedName>
</protein>
<feature type="signal peptide" evidence="4">
    <location>
        <begin position="1"/>
        <end position="20"/>
    </location>
</feature>
<dbReference type="GO" id="GO:0009251">
    <property type="term" value="P:glucan catabolic process"/>
    <property type="evidence" value="ECO:0007669"/>
    <property type="project" value="TreeGrafter"/>
</dbReference>
<evidence type="ECO:0000256" key="4">
    <source>
        <dbReference type="SAM" id="SignalP"/>
    </source>
</evidence>
<dbReference type="OrthoDB" id="196900at2"/>
<sequence>MLRRLVTLLLTVGLASPVAAQVPGVNIAGAEFNGSAMPGILNKDYTYPKTSEIDYFAAQGIQLFRLPAKWRRLQATVGGPLKDEYTEYHKSIDYALAKGFVVVPDIHDYGYRVGTLLGTGEATPVAFADFLHKLLGKYKTQPNLWIGLQNEPHSHTAQQWFTFVQATVTELRRLGFQNKMLVPGTAWTGAHSWVSSGNAAAMANFQDPLNNFAFEVHQYLDSGSDGGDGTCDVGSNNRIDKVVAWAAAEGVQLFLGEFAAGTFAQCMPELTALLTKIHAHPEIWAGYAFWGGGNWFGGIAKYHFSLNPTNGVMSPVLAQYLEAMALAQPAPQLDIMLNDHILKVYVGGTEVTWNAALTIVSNTAGVQWVRKDKGTFAYTQPGSVTFRIEYQGAVEERTRTLP</sequence>
<keyword evidence="1 3" id="KW-0378">Hydrolase</keyword>
<evidence type="ECO:0000256" key="1">
    <source>
        <dbReference type="ARBA" id="ARBA00022801"/>
    </source>
</evidence>
<dbReference type="Proteomes" id="UP000182719">
    <property type="component" value="Unassembled WGS sequence"/>
</dbReference>
<accession>A0A1H7MWA9</accession>
<dbReference type="GO" id="GO:0004553">
    <property type="term" value="F:hydrolase activity, hydrolyzing O-glycosyl compounds"/>
    <property type="evidence" value="ECO:0007669"/>
    <property type="project" value="InterPro"/>
</dbReference>
<dbReference type="InterPro" id="IPR018087">
    <property type="entry name" value="Glyco_hydro_5_CS"/>
</dbReference>
<gene>
    <name evidence="6" type="ORF">SAMN05444354_104131</name>
</gene>
<feature type="domain" description="Glycoside hydrolase family 5" evidence="5">
    <location>
        <begin position="26"/>
        <end position="290"/>
    </location>
</feature>
<keyword evidence="7" id="KW-1185">Reference proteome</keyword>
<keyword evidence="4" id="KW-0732">Signal</keyword>
<dbReference type="SUPFAM" id="SSF51445">
    <property type="entry name" value="(Trans)glycosidases"/>
    <property type="match status" value="1"/>
</dbReference>
<evidence type="ECO:0000313" key="6">
    <source>
        <dbReference type="EMBL" id="SEL15371.1"/>
    </source>
</evidence>